<organism evidence="1 2">
    <name type="scientific">Halococcus saccharolyticus DSM 5350</name>
    <dbReference type="NCBI Taxonomy" id="1227455"/>
    <lineage>
        <taxon>Archaea</taxon>
        <taxon>Methanobacteriati</taxon>
        <taxon>Methanobacteriota</taxon>
        <taxon>Stenosarchaea group</taxon>
        <taxon>Halobacteria</taxon>
        <taxon>Halobacteriales</taxon>
        <taxon>Halococcaceae</taxon>
        <taxon>Halococcus</taxon>
    </lineage>
</organism>
<dbReference type="Proteomes" id="UP000011669">
    <property type="component" value="Unassembled WGS sequence"/>
</dbReference>
<reference evidence="1 2" key="1">
    <citation type="journal article" date="2014" name="PLoS Genet.">
        <title>Phylogenetically driven sequencing of extremely halophilic archaea reveals strategies for static and dynamic osmo-response.</title>
        <authorList>
            <person name="Becker E.A."/>
            <person name="Seitzer P.M."/>
            <person name="Tritt A."/>
            <person name="Larsen D."/>
            <person name="Krusor M."/>
            <person name="Yao A.I."/>
            <person name="Wu D."/>
            <person name="Madern D."/>
            <person name="Eisen J.A."/>
            <person name="Darling A.E."/>
            <person name="Facciotti M.T."/>
        </authorList>
    </citation>
    <scope>NUCLEOTIDE SEQUENCE [LARGE SCALE GENOMIC DNA]</scope>
    <source>
        <strain evidence="1 2">DSM 5350</strain>
    </source>
</reference>
<dbReference type="InterPro" id="IPR027417">
    <property type="entry name" value="P-loop_NTPase"/>
</dbReference>
<keyword evidence="2" id="KW-1185">Reference proteome</keyword>
<proteinExistence type="predicted"/>
<evidence type="ECO:0000313" key="1">
    <source>
        <dbReference type="EMBL" id="EMA47600.1"/>
    </source>
</evidence>
<dbReference type="STRING" id="1227455.C449_01017"/>
<sequence>MSSTASSPQDGTLHLNWGYWDRQLDTIDAIDSGEHDVVVFRGGYGSGKTVLGARKTLEVALNTPRSDNLVLAPDAQKGGPSTYKGFFKQLPGEATVPGEGGDPENSPIVKDYHGTKRRVTLINGSIIRLGSADVWNRYAGSEFNFIWCDEVAHYEHTDLYDLNRMLLSRQRTESGPNVTLWTSTGNGYNQFYDFVERQRTPDDEPLPTRIHNVVADSRNNPFLPEKEKLTRQFEGTAAEEQGLAGGFAAAEGLVYKEFSRERHVVSEELAGEL</sequence>
<dbReference type="OrthoDB" id="196515at2157"/>
<dbReference type="EMBL" id="AOMD01000003">
    <property type="protein sequence ID" value="EMA47600.1"/>
    <property type="molecule type" value="Genomic_DNA"/>
</dbReference>
<name>M0MT23_9EURY</name>
<dbReference type="InParanoid" id="M0MT23"/>
<dbReference type="RefSeq" id="WP_006076010.1">
    <property type="nucleotide sequence ID" value="NZ_AOMD01000003.1"/>
</dbReference>
<protein>
    <submittedName>
        <fullName evidence="1">Uncharacterized protein</fullName>
    </submittedName>
</protein>
<accession>M0MT23</accession>
<dbReference type="AlphaFoldDB" id="M0MT23"/>
<comment type="caution">
    <text evidence="1">The sequence shown here is derived from an EMBL/GenBank/DDBJ whole genome shotgun (WGS) entry which is preliminary data.</text>
</comment>
<dbReference type="Pfam" id="PF03237">
    <property type="entry name" value="Terminase_6N"/>
    <property type="match status" value="1"/>
</dbReference>
<gene>
    <name evidence="1" type="ORF">C449_01017</name>
</gene>
<evidence type="ECO:0000313" key="2">
    <source>
        <dbReference type="Proteomes" id="UP000011669"/>
    </source>
</evidence>
<feature type="non-terminal residue" evidence="1">
    <location>
        <position position="273"/>
    </location>
</feature>
<dbReference type="Gene3D" id="3.40.50.300">
    <property type="entry name" value="P-loop containing nucleotide triphosphate hydrolases"/>
    <property type="match status" value="1"/>
</dbReference>